<reference evidence="2" key="1">
    <citation type="journal article" date="2012" name="Mol. Plant Microbe Interact.">
        <title>A highly conserved effector in Fusarium oxysporum is required for full virulence on Arabidopsis.</title>
        <authorList>
            <person name="Thatcher L.F."/>
            <person name="Gardiner D.M."/>
            <person name="Kazan K."/>
            <person name="Manners J."/>
        </authorList>
    </citation>
    <scope>NUCLEOTIDE SEQUENCE [LARGE SCALE GENOMIC DNA]</scope>
    <source>
        <strain evidence="2">Fo5176</strain>
    </source>
</reference>
<sequence length="111" mass="12489">MAPGDQGSLQLLEKEPGVLSEPQVAADAAKIFRKRMHRFFMYKEYGAKYEMMIKDATSALENLPEWELHQKGLEAFAFTMESSPSSDSRKARTIGDLLVKVCSSDHICFTV</sequence>
<dbReference type="Proteomes" id="UP000002489">
    <property type="component" value="Unassembled WGS sequence"/>
</dbReference>
<evidence type="ECO:0000313" key="2">
    <source>
        <dbReference type="Proteomes" id="UP000002489"/>
    </source>
</evidence>
<dbReference type="AlphaFoldDB" id="A0A0D2X8B2"/>
<accession>A0A0D2X8B2</accession>
<protein>
    <submittedName>
        <fullName evidence="1">Uncharacterized protein</fullName>
    </submittedName>
</protein>
<dbReference type="EnsemblFungi" id="FOXG_00121T0">
    <property type="protein sequence ID" value="FOXG_00121P0"/>
    <property type="gene ID" value="FOXG_00121"/>
</dbReference>
<name>A0A0D2X8B2_FUSOF</name>
<reference evidence="1" key="2">
    <citation type="submission" date="2025-08" db="UniProtKB">
        <authorList>
            <consortium name="EnsemblFungi"/>
        </authorList>
    </citation>
    <scope>IDENTIFICATION</scope>
    <source>
        <strain evidence="1">4287 / CBS 123668 / FGSC 9935 / NRRL 34936</strain>
    </source>
</reference>
<proteinExistence type="predicted"/>
<organism evidence="1 2">
    <name type="scientific">Fusarium oxysporum (strain Fo5176)</name>
    <name type="common">Fusarium vascular wilt</name>
    <dbReference type="NCBI Taxonomy" id="660025"/>
    <lineage>
        <taxon>Eukaryota</taxon>
        <taxon>Fungi</taxon>
        <taxon>Dikarya</taxon>
        <taxon>Ascomycota</taxon>
        <taxon>Pezizomycotina</taxon>
        <taxon>Sordariomycetes</taxon>
        <taxon>Hypocreomycetidae</taxon>
        <taxon>Hypocreales</taxon>
        <taxon>Nectriaceae</taxon>
        <taxon>Fusarium</taxon>
        <taxon>Fusarium oxysporum species complex</taxon>
    </lineage>
</organism>
<evidence type="ECO:0000313" key="1">
    <source>
        <dbReference type="EnsemblFungi" id="FOXG_00121P0"/>
    </source>
</evidence>